<dbReference type="InterPro" id="IPR036271">
    <property type="entry name" value="Tet_transcr_reg_TetR-rel_C_sf"/>
</dbReference>
<evidence type="ECO:0000313" key="8">
    <source>
        <dbReference type="Proteomes" id="UP000269289"/>
    </source>
</evidence>
<evidence type="ECO:0000256" key="1">
    <source>
        <dbReference type="ARBA" id="ARBA00023015"/>
    </source>
</evidence>
<evidence type="ECO:0000313" key="7">
    <source>
        <dbReference type="EMBL" id="RMI05131.1"/>
    </source>
</evidence>
<dbReference type="OrthoDB" id="3172830at2"/>
<dbReference type="RefSeq" id="WP_122150727.1">
    <property type="nucleotide sequence ID" value="NZ_RFFI01000110.1"/>
</dbReference>
<reference evidence="7 8" key="1">
    <citation type="submission" date="2018-10" db="EMBL/GenBank/DDBJ databases">
        <title>Isolation, diversity and antifungal activity of actinobacteria from wheat.</title>
        <authorList>
            <person name="Han C."/>
        </authorList>
    </citation>
    <scope>NUCLEOTIDE SEQUENCE [LARGE SCALE GENOMIC DNA]</scope>
    <source>
        <strain evidence="7 8">NEAU-YY56</strain>
    </source>
</reference>
<dbReference type="PANTHER" id="PTHR30055">
    <property type="entry name" value="HTH-TYPE TRANSCRIPTIONAL REGULATOR RUTR"/>
    <property type="match status" value="1"/>
</dbReference>
<keyword evidence="2 4" id="KW-0238">DNA-binding</keyword>
<gene>
    <name evidence="7" type="ORF">EBM89_16410</name>
</gene>
<dbReference type="Gene3D" id="1.10.10.60">
    <property type="entry name" value="Homeodomain-like"/>
    <property type="match status" value="1"/>
</dbReference>
<dbReference type="GO" id="GO:0003700">
    <property type="term" value="F:DNA-binding transcription factor activity"/>
    <property type="evidence" value="ECO:0007669"/>
    <property type="project" value="TreeGrafter"/>
</dbReference>
<feature type="domain" description="HTH tetR-type" evidence="6">
    <location>
        <begin position="20"/>
        <end position="80"/>
    </location>
</feature>
<evidence type="ECO:0000256" key="4">
    <source>
        <dbReference type="PROSITE-ProRule" id="PRU00335"/>
    </source>
</evidence>
<proteinExistence type="predicted"/>
<evidence type="ECO:0000256" key="5">
    <source>
        <dbReference type="SAM" id="MobiDB-lite"/>
    </source>
</evidence>
<evidence type="ECO:0000259" key="6">
    <source>
        <dbReference type="PROSITE" id="PS50977"/>
    </source>
</evidence>
<keyword evidence="3" id="KW-0804">Transcription</keyword>
<dbReference type="InterPro" id="IPR050109">
    <property type="entry name" value="HTH-type_TetR-like_transc_reg"/>
</dbReference>
<dbReference type="InterPro" id="IPR009057">
    <property type="entry name" value="Homeodomain-like_sf"/>
</dbReference>
<dbReference type="InterPro" id="IPR001647">
    <property type="entry name" value="HTH_TetR"/>
</dbReference>
<sequence length="199" mass="21132">MQTTEDPAAPAQASTAGSRRDTRAAIITATVALVSDRGFSATSVDDIAERAGVAKGSVYYNFGSKAALFETVLTEGQRTLTAALRAAADGRTGRDAVGALVHELLEQIQGHPDFAKVLVAEVFRTGRDWQDSIRQVRDESFAVFAEVVAASWPQRDPSLTAAAMFGATLVAGLEWLAFQPDRGVADVRRAVLATVLDPL</sequence>
<evidence type="ECO:0000256" key="3">
    <source>
        <dbReference type="ARBA" id="ARBA00023163"/>
    </source>
</evidence>
<dbReference type="Pfam" id="PF00440">
    <property type="entry name" value="TetR_N"/>
    <property type="match status" value="1"/>
</dbReference>
<name>A0A3M2IZA2_9CELL</name>
<organism evidence="7 8">
    <name type="scientific">Cellulomonas triticagri</name>
    <dbReference type="NCBI Taxonomy" id="2483352"/>
    <lineage>
        <taxon>Bacteria</taxon>
        <taxon>Bacillati</taxon>
        <taxon>Actinomycetota</taxon>
        <taxon>Actinomycetes</taxon>
        <taxon>Micrococcales</taxon>
        <taxon>Cellulomonadaceae</taxon>
        <taxon>Cellulomonas</taxon>
    </lineage>
</organism>
<feature type="region of interest" description="Disordered" evidence="5">
    <location>
        <begin position="1"/>
        <end position="20"/>
    </location>
</feature>
<keyword evidence="8" id="KW-1185">Reference proteome</keyword>
<dbReference type="PROSITE" id="PS50977">
    <property type="entry name" value="HTH_TETR_2"/>
    <property type="match status" value="1"/>
</dbReference>
<dbReference type="Gene3D" id="1.10.357.10">
    <property type="entry name" value="Tetracycline Repressor, domain 2"/>
    <property type="match status" value="1"/>
</dbReference>
<dbReference type="PANTHER" id="PTHR30055:SF238">
    <property type="entry name" value="MYCOFACTOCIN BIOSYNTHESIS TRANSCRIPTIONAL REGULATOR MFTR-RELATED"/>
    <property type="match status" value="1"/>
</dbReference>
<dbReference type="AlphaFoldDB" id="A0A3M2IZA2"/>
<dbReference type="PRINTS" id="PR00455">
    <property type="entry name" value="HTHTETR"/>
</dbReference>
<dbReference type="SUPFAM" id="SSF48498">
    <property type="entry name" value="Tetracyclin repressor-like, C-terminal domain"/>
    <property type="match status" value="1"/>
</dbReference>
<protein>
    <submittedName>
        <fullName evidence="7">TetR/AcrR family transcriptional regulator</fullName>
    </submittedName>
</protein>
<dbReference type="Proteomes" id="UP000269289">
    <property type="component" value="Unassembled WGS sequence"/>
</dbReference>
<feature type="DNA-binding region" description="H-T-H motif" evidence="4">
    <location>
        <begin position="43"/>
        <end position="62"/>
    </location>
</feature>
<evidence type="ECO:0000256" key="2">
    <source>
        <dbReference type="ARBA" id="ARBA00023125"/>
    </source>
</evidence>
<comment type="caution">
    <text evidence="7">The sequence shown here is derived from an EMBL/GenBank/DDBJ whole genome shotgun (WGS) entry which is preliminary data.</text>
</comment>
<accession>A0A3M2IZA2</accession>
<keyword evidence="1" id="KW-0805">Transcription regulation</keyword>
<dbReference type="EMBL" id="RFFI01000110">
    <property type="protein sequence ID" value="RMI05131.1"/>
    <property type="molecule type" value="Genomic_DNA"/>
</dbReference>
<dbReference type="GO" id="GO:0000976">
    <property type="term" value="F:transcription cis-regulatory region binding"/>
    <property type="evidence" value="ECO:0007669"/>
    <property type="project" value="TreeGrafter"/>
</dbReference>
<dbReference type="SUPFAM" id="SSF46689">
    <property type="entry name" value="Homeodomain-like"/>
    <property type="match status" value="1"/>
</dbReference>